<dbReference type="Pfam" id="PF02485">
    <property type="entry name" value="Branch"/>
    <property type="match status" value="1"/>
</dbReference>
<dbReference type="GO" id="GO:0016020">
    <property type="term" value="C:membrane"/>
    <property type="evidence" value="ECO:0007669"/>
    <property type="project" value="UniProtKB-SubCell"/>
</dbReference>
<evidence type="ECO:0008006" key="8">
    <source>
        <dbReference type="Google" id="ProtNLM"/>
    </source>
</evidence>
<evidence type="ECO:0000256" key="1">
    <source>
        <dbReference type="ARBA" id="ARBA00004606"/>
    </source>
</evidence>
<name>A0A7J9D474_GOSGO</name>
<keyword evidence="2" id="KW-0328">Glycosyltransferase</keyword>
<dbReference type="Proteomes" id="UP000593579">
    <property type="component" value="Unassembled WGS sequence"/>
</dbReference>
<gene>
    <name evidence="6" type="ORF">Gogos_021026</name>
</gene>
<dbReference type="PANTHER" id="PTHR31042:SF77">
    <property type="entry name" value="GLYCOSYLTRANSFERASE"/>
    <property type="match status" value="1"/>
</dbReference>
<comment type="caution">
    <text evidence="6">The sequence shown here is derived from an EMBL/GenBank/DDBJ whole genome shotgun (WGS) entry which is preliminary data.</text>
</comment>
<evidence type="ECO:0000313" key="7">
    <source>
        <dbReference type="Proteomes" id="UP000593579"/>
    </source>
</evidence>
<evidence type="ECO:0000256" key="3">
    <source>
        <dbReference type="ARBA" id="ARBA00022679"/>
    </source>
</evidence>
<keyword evidence="5" id="KW-0325">Glycoprotein</keyword>
<evidence type="ECO:0000256" key="2">
    <source>
        <dbReference type="ARBA" id="ARBA00022676"/>
    </source>
</evidence>
<dbReference type="EMBL" id="JABEZY010269773">
    <property type="protein sequence ID" value="MBA0755451.1"/>
    <property type="molecule type" value="Genomic_DNA"/>
</dbReference>
<dbReference type="GO" id="GO:0016757">
    <property type="term" value="F:glycosyltransferase activity"/>
    <property type="evidence" value="ECO:0007669"/>
    <property type="project" value="UniProtKB-KW"/>
</dbReference>
<sequence>FLKLRSSVVEESPARYSLYLYGRNWPVYWGTATMIDAERRLLASALLDPSNQRFVLLSDSCIPLFNFTTIYDYLITSNLSFLSLYDDPRKVGRGRYNPQMSPMINITNWRKGSQWFEMHREMALHVVSDQTYYSVFKQYCQPPCYNDEHYIPTLVNMFYVELNSNRSITWVDWSRGGPHPRKHGPADINHELLNQMRYGSECIYNGKTTSMCFLFARKFSPSTLNPLLSLLHFHS</sequence>
<dbReference type="InterPro" id="IPR044174">
    <property type="entry name" value="BC10-like"/>
</dbReference>
<protein>
    <recommendedName>
        <fullName evidence="8">Core-2/I-branching beta-1,6-N-acetylglucosaminyltransferase family protein</fullName>
    </recommendedName>
</protein>
<dbReference type="OrthoDB" id="191334at2759"/>
<organism evidence="6 7">
    <name type="scientific">Gossypium gossypioides</name>
    <name type="common">Mexican cotton</name>
    <name type="synonym">Selera gossypioides</name>
    <dbReference type="NCBI Taxonomy" id="34282"/>
    <lineage>
        <taxon>Eukaryota</taxon>
        <taxon>Viridiplantae</taxon>
        <taxon>Streptophyta</taxon>
        <taxon>Embryophyta</taxon>
        <taxon>Tracheophyta</taxon>
        <taxon>Spermatophyta</taxon>
        <taxon>Magnoliopsida</taxon>
        <taxon>eudicotyledons</taxon>
        <taxon>Gunneridae</taxon>
        <taxon>Pentapetalae</taxon>
        <taxon>rosids</taxon>
        <taxon>malvids</taxon>
        <taxon>Malvales</taxon>
        <taxon>Malvaceae</taxon>
        <taxon>Malvoideae</taxon>
        <taxon>Gossypium</taxon>
    </lineage>
</organism>
<dbReference type="AlphaFoldDB" id="A0A7J9D474"/>
<dbReference type="InterPro" id="IPR003406">
    <property type="entry name" value="Glyco_trans_14"/>
</dbReference>
<keyword evidence="4" id="KW-0472">Membrane</keyword>
<feature type="non-terminal residue" evidence="6">
    <location>
        <position position="1"/>
    </location>
</feature>
<accession>A0A7J9D474</accession>
<proteinExistence type="predicted"/>
<evidence type="ECO:0000256" key="5">
    <source>
        <dbReference type="ARBA" id="ARBA00023180"/>
    </source>
</evidence>
<reference evidence="6 7" key="1">
    <citation type="journal article" date="2019" name="Genome Biol. Evol.">
        <title>Insights into the evolution of the New World diploid cottons (Gossypium, subgenus Houzingenia) based on genome sequencing.</title>
        <authorList>
            <person name="Grover C.E."/>
            <person name="Arick M.A. 2nd"/>
            <person name="Thrash A."/>
            <person name="Conover J.L."/>
            <person name="Sanders W.S."/>
            <person name="Peterson D.G."/>
            <person name="Frelichowski J.E."/>
            <person name="Scheffler J.A."/>
            <person name="Scheffler B.E."/>
            <person name="Wendel J.F."/>
        </authorList>
    </citation>
    <scope>NUCLEOTIDE SEQUENCE [LARGE SCALE GENOMIC DNA]</scope>
    <source>
        <strain evidence="6">5</strain>
        <tissue evidence="6">Leaf</tissue>
    </source>
</reference>
<dbReference type="PANTHER" id="PTHR31042">
    <property type="entry name" value="CORE-2/I-BRANCHING BETA-1,6-N-ACETYLGLUCOSAMINYLTRANSFERASE FAMILY PROTEIN-RELATED"/>
    <property type="match status" value="1"/>
</dbReference>
<comment type="subcellular location">
    <subcellularLocation>
        <location evidence="1">Membrane</location>
        <topology evidence="1">Single-pass type II membrane protein</topology>
    </subcellularLocation>
</comment>
<evidence type="ECO:0000256" key="4">
    <source>
        <dbReference type="ARBA" id="ARBA00023136"/>
    </source>
</evidence>
<evidence type="ECO:0000313" key="6">
    <source>
        <dbReference type="EMBL" id="MBA0755451.1"/>
    </source>
</evidence>
<keyword evidence="3" id="KW-0808">Transferase</keyword>
<keyword evidence="7" id="KW-1185">Reference proteome</keyword>